<keyword evidence="3" id="KW-0050">Antiport</keyword>
<dbReference type="InterPro" id="IPR004680">
    <property type="entry name" value="Cit_transptr-like_dom"/>
</dbReference>
<sequence>MVALEDVLRLDKSAIMLVLSSVMWTYHAASRHPTHSLEGHETFDLELGKGLEDVGKVILFLLPAMCLVESIDHMKGFAVVTRFIVRCTREKPGRLMPIVCVLAFFLSSVIDNLTATIVCIKILQRVVPHNQERCALFDQVISVASIIKVRIKQAWVSATLLPFAIVPNW</sequence>
<dbReference type="PANTHER" id="PTHR43269">
    <property type="entry name" value="SODIUM/PROTON ANTIPORTER 1-RELATED"/>
    <property type="match status" value="1"/>
</dbReference>
<dbReference type="Proteomes" id="UP001642484">
    <property type="component" value="Unassembled WGS sequence"/>
</dbReference>
<evidence type="ECO:0000313" key="12">
    <source>
        <dbReference type="EMBL" id="CAK9071929.1"/>
    </source>
</evidence>
<evidence type="ECO:0000259" key="11">
    <source>
        <dbReference type="Pfam" id="PF03600"/>
    </source>
</evidence>
<evidence type="ECO:0000256" key="4">
    <source>
        <dbReference type="ARBA" id="ARBA00022692"/>
    </source>
</evidence>
<feature type="domain" description="Citrate transporter-like" evidence="11">
    <location>
        <begin position="43"/>
        <end position="129"/>
    </location>
</feature>
<keyword evidence="5" id="KW-1133">Transmembrane helix</keyword>
<evidence type="ECO:0000256" key="2">
    <source>
        <dbReference type="ARBA" id="ARBA00022448"/>
    </source>
</evidence>
<dbReference type="EMBL" id="CAXAMN010022695">
    <property type="protein sequence ID" value="CAK9071929.1"/>
    <property type="molecule type" value="Genomic_DNA"/>
</dbReference>
<comment type="caution">
    <text evidence="12">The sequence shown here is derived from an EMBL/GenBank/DDBJ whole genome shotgun (WGS) entry which is preliminary data.</text>
</comment>
<keyword evidence="4" id="KW-0812">Transmembrane</keyword>
<keyword evidence="9" id="KW-0739">Sodium transport</keyword>
<protein>
    <recommendedName>
        <fullName evidence="11">Citrate transporter-like domain-containing protein</fullName>
    </recommendedName>
</protein>
<evidence type="ECO:0000256" key="8">
    <source>
        <dbReference type="ARBA" id="ARBA00023136"/>
    </source>
</evidence>
<accession>A0ABP0PA55</accession>
<gene>
    <name evidence="12" type="ORF">CCMP2556_LOCUS35365</name>
</gene>
<keyword evidence="13" id="KW-1185">Reference proteome</keyword>
<evidence type="ECO:0000256" key="1">
    <source>
        <dbReference type="ARBA" id="ARBA00004141"/>
    </source>
</evidence>
<dbReference type="InterPro" id="IPR045016">
    <property type="entry name" value="NhaD-like"/>
</dbReference>
<evidence type="ECO:0000256" key="7">
    <source>
        <dbReference type="ARBA" id="ARBA00023065"/>
    </source>
</evidence>
<name>A0ABP0PA55_9DINO</name>
<evidence type="ECO:0000256" key="6">
    <source>
        <dbReference type="ARBA" id="ARBA00023053"/>
    </source>
</evidence>
<evidence type="ECO:0000313" key="13">
    <source>
        <dbReference type="Proteomes" id="UP001642484"/>
    </source>
</evidence>
<organism evidence="12 13">
    <name type="scientific">Durusdinium trenchii</name>
    <dbReference type="NCBI Taxonomy" id="1381693"/>
    <lineage>
        <taxon>Eukaryota</taxon>
        <taxon>Sar</taxon>
        <taxon>Alveolata</taxon>
        <taxon>Dinophyceae</taxon>
        <taxon>Suessiales</taxon>
        <taxon>Symbiodiniaceae</taxon>
        <taxon>Durusdinium</taxon>
    </lineage>
</organism>
<dbReference type="Pfam" id="PF03600">
    <property type="entry name" value="CitMHS"/>
    <property type="match status" value="1"/>
</dbReference>
<keyword evidence="8" id="KW-0472">Membrane</keyword>
<keyword evidence="2" id="KW-0813">Transport</keyword>
<comment type="similarity">
    <text evidence="10">Belongs to the NhaD Na(+)/H(+) (TC 2.A.62) antiporter family.</text>
</comment>
<evidence type="ECO:0000256" key="10">
    <source>
        <dbReference type="ARBA" id="ARBA00025753"/>
    </source>
</evidence>
<comment type="subcellular location">
    <subcellularLocation>
        <location evidence="1">Membrane</location>
        <topology evidence="1">Multi-pass membrane protein</topology>
    </subcellularLocation>
</comment>
<proteinExistence type="inferred from homology"/>
<dbReference type="PANTHER" id="PTHR43269:SF2">
    <property type="entry name" value="SODIUM_PROTON ANTIPORTER 1-RELATED"/>
    <property type="match status" value="1"/>
</dbReference>
<keyword evidence="6" id="KW-0915">Sodium</keyword>
<evidence type="ECO:0000256" key="5">
    <source>
        <dbReference type="ARBA" id="ARBA00022989"/>
    </source>
</evidence>
<evidence type="ECO:0000256" key="9">
    <source>
        <dbReference type="ARBA" id="ARBA00023201"/>
    </source>
</evidence>
<keyword evidence="7" id="KW-0406">Ion transport</keyword>
<reference evidence="12 13" key="1">
    <citation type="submission" date="2024-02" db="EMBL/GenBank/DDBJ databases">
        <authorList>
            <person name="Chen Y."/>
            <person name="Shah S."/>
            <person name="Dougan E. K."/>
            <person name="Thang M."/>
            <person name="Chan C."/>
        </authorList>
    </citation>
    <scope>NUCLEOTIDE SEQUENCE [LARGE SCALE GENOMIC DNA]</scope>
</reference>
<evidence type="ECO:0000256" key="3">
    <source>
        <dbReference type="ARBA" id="ARBA00022449"/>
    </source>
</evidence>